<dbReference type="Gene3D" id="3.40.50.300">
    <property type="entry name" value="P-loop containing nucleotide triphosphate hydrolases"/>
    <property type="match status" value="1"/>
</dbReference>
<dbReference type="Gene3D" id="1.10.8.60">
    <property type="match status" value="1"/>
</dbReference>
<evidence type="ECO:0000313" key="14">
    <source>
        <dbReference type="EMBL" id="SNU88398.1"/>
    </source>
</evidence>
<dbReference type="Pfam" id="PF13177">
    <property type="entry name" value="DNA_pol3_delta2"/>
    <property type="match status" value="1"/>
</dbReference>
<dbReference type="FunFam" id="1.10.8.60:FF:000013">
    <property type="entry name" value="DNA polymerase III subunit gamma/tau"/>
    <property type="match status" value="1"/>
</dbReference>
<dbReference type="InterPro" id="IPR022754">
    <property type="entry name" value="DNA_pol_III_gamma-3"/>
</dbReference>
<dbReference type="SUPFAM" id="SSF48019">
    <property type="entry name" value="post-AAA+ oligomerization domain-like"/>
    <property type="match status" value="1"/>
</dbReference>
<dbReference type="InterPro" id="IPR001270">
    <property type="entry name" value="ClpA/B"/>
</dbReference>
<dbReference type="GO" id="GO:0046872">
    <property type="term" value="F:metal ion binding"/>
    <property type="evidence" value="ECO:0007669"/>
    <property type="project" value="UniProtKB-KW"/>
</dbReference>
<evidence type="ECO:0000256" key="11">
    <source>
        <dbReference type="ARBA" id="ARBA00049244"/>
    </source>
</evidence>
<dbReference type="NCBIfam" id="NF004046">
    <property type="entry name" value="PRK05563.1"/>
    <property type="match status" value="1"/>
</dbReference>
<evidence type="ECO:0000256" key="6">
    <source>
        <dbReference type="ARBA" id="ARBA00022723"/>
    </source>
</evidence>
<evidence type="ECO:0000313" key="15">
    <source>
        <dbReference type="Proteomes" id="UP000215185"/>
    </source>
</evidence>
<dbReference type="InterPro" id="IPR050238">
    <property type="entry name" value="DNA_Rep/Repair_Clamp_Loader"/>
</dbReference>
<dbReference type="Pfam" id="PF22608">
    <property type="entry name" value="DNAX_ATPase_lid"/>
    <property type="match status" value="1"/>
</dbReference>
<name>A0A239SU93_9STRE</name>
<dbReference type="InterPro" id="IPR045085">
    <property type="entry name" value="HLD_clamp_pol_III_gamma_tau"/>
</dbReference>
<dbReference type="EMBL" id="LT906439">
    <property type="protein sequence ID" value="SNU88398.1"/>
    <property type="molecule type" value="Genomic_DNA"/>
</dbReference>
<dbReference type="GO" id="GO:0003677">
    <property type="term" value="F:DNA binding"/>
    <property type="evidence" value="ECO:0007669"/>
    <property type="project" value="InterPro"/>
</dbReference>
<dbReference type="PANTHER" id="PTHR11669">
    <property type="entry name" value="REPLICATION FACTOR C / DNA POLYMERASE III GAMMA-TAU SUBUNIT"/>
    <property type="match status" value="1"/>
</dbReference>
<keyword evidence="15" id="KW-1185">Reference proteome</keyword>
<dbReference type="AlphaFoldDB" id="A0A239SU93"/>
<dbReference type="CDD" id="cd00009">
    <property type="entry name" value="AAA"/>
    <property type="match status" value="1"/>
</dbReference>
<keyword evidence="9" id="KW-0067">ATP-binding</keyword>
<feature type="domain" description="AAA+ ATPase" evidence="13">
    <location>
        <begin position="36"/>
        <end position="176"/>
    </location>
</feature>
<feature type="region of interest" description="Disordered" evidence="12">
    <location>
        <begin position="522"/>
        <end position="551"/>
    </location>
</feature>
<evidence type="ECO:0000256" key="8">
    <source>
        <dbReference type="ARBA" id="ARBA00022833"/>
    </source>
</evidence>
<keyword evidence="7" id="KW-0547">Nucleotide-binding</keyword>
<dbReference type="eggNOG" id="COG2812">
    <property type="taxonomic scope" value="Bacteria"/>
</dbReference>
<dbReference type="PANTHER" id="PTHR11669:SF0">
    <property type="entry name" value="PROTEIN STICHEL-LIKE 2"/>
    <property type="match status" value="1"/>
</dbReference>
<dbReference type="KEGG" id="smen:SAMEA4412692_1040"/>
<dbReference type="FunFam" id="3.40.50.300:FF:000014">
    <property type="entry name" value="DNA polymerase III subunit gamma/tau"/>
    <property type="match status" value="1"/>
</dbReference>
<dbReference type="RefSeq" id="WP_018373963.1">
    <property type="nucleotide sequence ID" value="NZ_LT906439.1"/>
</dbReference>
<dbReference type="InterPro" id="IPR012763">
    <property type="entry name" value="DNA_pol_III_sug/sutau_N"/>
</dbReference>
<organism evidence="14 15">
    <name type="scientific">Streptococcus merionis</name>
    <dbReference type="NCBI Taxonomy" id="400065"/>
    <lineage>
        <taxon>Bacteria</taxon>
        <taxon>Bacillati</taxon>
        <taxon>Bacillota</taxon>
        <taxon>Bacilli</taxon>
        <taxon>Lactobacillales</taxon>
        <taxon>Streptococcaceae</taxon>
        <taxon>Streptococcus</taxon>
    </lineage>
</organism>
<dbReference type="PRINTS" id="PR00300">
    <property type="entry name" value="CLPPROTEASEA"/>
</dbReference>
<dbReference type="GO" id="GO:0009360">
    <property type="term" value="C:DNA polymerase III complex"/>
    <property type="evidence" value="ECO:0007669"/>
    <property type="project" value="InterPro"/>
</dbReference>
<dbReference type="GO" id="GO:0003887">
    <property type="term" value="F:DNA-directed DNA polymerase activity"/>
    <property type="evidence" value="ECO:0007669"/>
    <property type="project" value="UniProtKB-KW"/>
</dbReference>
<dbReference type="InterPro" id="IPR003593">
    <property type="entry name" value="AAA+_ATPase"/>
</dbReference>
<gene>
    <name evidence="14" type="primary">dnaX_1</name>
    <name evidence="14" type="ORF">SAMEA4412692_01040</name>
</gene>
<dbReference type="InterPro" id="IPR027417">
    <property type="entry name" value="P-loop_NTPase"/>
</dbReference>
<feature type="region of interest" description="Disordered" evidence="12">
    <location>
        <begin position="386"/>
        <end position="411"/>
    </location>
</feature>
<dbReference type="NCBIfam" id="TIGR02397">
    <property type="entry name" value="dnaX_nterm"/>
    <property type="match status" value="1"/>
</dbReference>
<comment type="catalytic activity">
    <reaction evidence="11">
        <text>DNA(n) + a 2'-deoxyribonucleoside 5'-triphosphate = DNA(n+1) + diphosphate</text>
        <dbReference type="Rhea" id="RHEA:22508"/>
        <dbReference type="Rhea" id="RHEA-COMP:17339"/>
        <dbReference type="Rhea" id="RHEA-COMP:17340"/>
        <dbReference type="ChEBI" id="CHEBI:33019"/>
        <dbReference type="ChEBI" id="CHEBI:61560"/>
        <dbReference type="ChEBI" id="CHEBI:173112"/>
        <dbReference type="EC" id="2.7.7.7"/>
    </reaction>
</comment>
<evidence type="ECO:0000256" key="12">
    <source>
        <dbReference type="SAM" id="MobiDB-lite"/>
    </source>
</evidence>
<evidence type="ECO:0000256" key="10">
    <source>
        <dbReference type="ARBA" id="ARBA00022932"/>
    </source>
</evidence>
<evidence type="ECO:0000256" key="4">
    <source>
        <dbReference type="ARBA" id="ARBA00022695"/>
    </source>
</evidence>
<dbReference type="CDD" id="cd18137">
    <property type="entry name" value="HLD_clamp_pol_III_gamma_tau"/>
    <property type="match status" value="1"/>
</dbReference>
<accession>A0A239SU93</accession>
<dbReference type="InterPro" id="IPR008921">
    <property type="entry name" value="DNA_pol3_clamp-load_cplx_C"/>
</dbReference>
<dbReference type="STRING" id="1123308.GCA_000380085_01420"/>
<proteinExistence type="inferred from homology"/>
<evidence type="ECO:0000256" key="2">
    <source>
        <dbReference type="ARBA" id="ARBA00012417"/>
    </source>
</evidence>
<keyword evidence="3 14" id="KW-0808">Transferase</keyword>
<dbReference type="Pfam" id="PF12169">
    <property type="entry name" value="DNA_pol3_gamma3"/>
    <property type="match status" value="1"/>
</dbReference>
<protein>
    <recommendedName>
        <fullName evidence="2">DNA-directed DNA polymerase</fullName>
        <ecNumber evidence="2">2.7.7.7</ecNumber>
    </recommendedName>
</protein>
<keyword evidence="5" id="KW-0235">DNA replication</keyword>
<dbReference type="GO" id="GO:0005524">
    <property type="term" value="F:ATP binding"/>
    <property type="evidence" value="ECO:0007669"/>
    <property type="project" value="UniProtKB-KW"/>
</dbReference>
<dbReference type="EC" id="2.7.7.7" evidence="2"/>
<dbReference type="Proteomes" id="UP000215185">
    <property type="component" value="Chromosome 1"/>
</dbReference>
<keyword evidence="6" id="KW-0479">Metal-binding</keyword>
<evidence type="ECO:0000256" key="7">
    <source>
        <dbReference type="ARBA" id="ARBA00022741"/>
    </source>
</evidence>
<keyword evidence="10" id="KW-0239">DNA-directed DNA polymerase</keyword>
<dbReference type="OrthoDB" id="9810148at2"/>
<keyword evidence="4 14" id="KW-0548">Nucleotidyltransferase</keyword>
<feature type="compositionally biased region" description="Polar residues" evidence="12">
    <location>
        <begin position="386"/>
        <end position="401"/>
    </location>
</feature>
<dbReference type="SUPFAM" id="SSF52540">
    <property type="entry name" value="P-loop containing nucleoside triphosphate hydrolases"/>
    <property type="match status" value="1"/>
</dbReference>
<dbReference type="Gene3D" id="1.20.272.10">
    <property type="match status" value="1"/>
</dbReference>
<evidence type="ECO:0000256" key="1">
    <source>
        <dbReference type="ARBA" id="ARBA00006360"/>
    </source>
</evidence>
<comment type="similarity">
    <text evidence="1">Belongs to the DnaX/STICHEL family.</text>
</comment>
<dbReference type="SMART" id="SM00382">
    <property type="entry name" value="AAA"/>
    <property type="match status" value="1"/>
</dbReference>
<evidence type="ECO:0000256" key="3">
    <source>
        <dbReference type="ARBA" id="ARBA00022679"/>
    </source>
</evidence>
<keyword evidence="8" id="KW-0862">Zinc</keyword>
<evidence type="ECO:0000259" key="13">
    <source>
        <dbReference type="SMART" id="SM00382"/>
    </source>
</evidence>
<dbReference type="GO" id="GO:0006261">
    <property type="term" value="P:DNA-templated DNA replication"/>
    <property type="evidence" value="ECO:0007669"/>
    <property type="project" value="TreeGrafter"/>
</dbReference>
<sequence>MYQALYRKYRSQTFEEMVGQEVVATTLRQAVSSGKISHAYLFSGPRGTGKTSAAKIFAKAMNCPNQKDGEPCNECYICKSITDGSLEDVIEIDAASNNGVDEIRDIRDKSTYAPSLAQHKVYIIDEVHMLSTGAFNALLKTLEEPTENVVFILATTELHKIPATILSRVQRFEFKAIQTDSIKNHLAHVLDKETVSYEDDALAMIARRAEGGMRDALSILDQALSLSTDATVTLATVEEITGSISLKALDQYVSAIIARNTQEALSQLQTIFTEGKSMNRFAVDLLIYLRDMLLAKSGSDKVRVSELFLENLNMDQEQIFAYIDTVNQGLREIKTSAQPKIYAEVMTIRLAESFVGDSNSVSPTLLTEVETLQNQVKALQEQLKTVKSNPMSLSQPQASKPTPTPKRGGYQVDRGKVNRILEEAVEHPTLARENLTRLQNAWSEVIEHLSGADRALLTGSQPVAANENHAILAFESRFNAEQTMKRDNLNIMFGNILSQAAGFSPEILAIAQEDWKEIRAEFSSNRGKKSEETAGLNTSSQTEETEATISDIPENFAFLADSIEIKED</sequence>
<evidence type="ECO:0000256" key="5">
    <source>
        <dbReference type="ARBA" id="ARBA00022705"/>
    </source>
</evidence>
<reference evidence="14 15" key="1">
    <citation type="submission" date="2017-06" db="EMBL/GenBank/DDBJ databases">
        <authorList>
            <consortium name="Pathogen Informatics"/>
        </authorList>
    </citation>
    <scope>NUCLEOTIDE SEQUENCE [LARGE SCALE GENOMIC DNA]</scope>
    <source>
        <strain evidence="14 15">NCTC13788</strain>
    </source>
</reference>
<evidence type="ECO:0000256" key="9">
    <source>
        <dbReference type="ARBA" id="ARBA00022840"/>
    </source>
</evidence>